<dbReference type="InterPro" id="IPR036170">
    <property type="entry name" value="YezG-like_sf"/>
</dbReference>
<proteinExistence type="predicted"/>
<feature type="chain" id="PRO_5015528269" evidence="1">
    <location>
        <begin position="26"/>
        <end position="190"/>
    </location>
</feature>
<feature type="signal peptide" evidence="1">
    <location>
        <begin position="1"/>
        <end position="25"/>
    </location>
</feature>
<accession>A0A2S7ZQ03</accession>
<gene>
    <name evidence="2" type="ORF">VTHSUH11_04565</name>
</gene>
<keyword evidence="1" id="KW-0732">Signal</keyword>
<dbReference type="RefSeq" id="WP_059364103.1">
    <property type="nucleotide sequence ID" value="NZ_BBXI01000021.1"/>
</dbReference>
<evidence type="ECO:0000313" key="3">
    <source>
        <dbReference type="Proteomes" id="UP000238877"/>
    </source>
</evidence>
<organism evidence="2 3">
    <name type="scientific">Veillonella tobetsuensis</name>
    <dbReference type="NCBI Taxonomy" id="1110546"/>
    <lineage>
        <taxon>Bacteria</taxon>
        <taxon>Bacillati</taxon>
        <taxon>Bacillota</taxon>
        <taxon>Negativicutes</taxon>
        <taxon>Veillonellales</taxon>
        <taxon>Veillonellaceae</taxon>
        <taxon>Veillonella</taxon>
    </lineage>
</organism>
<dbReference type="SUPFAM" id="SSF160424">
    <property type="entry name" value="BH3703-like"/>
    <property type="match status" value="1"/>
</dbReference>
<comment type="caution">
    <text evidence="2">The sequence shown here is derived from an EMBL/GenBank/DDBJ whole genome shotgun (WGS) entry which is preliminary data.</text>
</comment>
<dbReference type="OrthoDB" id="1631625at2"/>
<reference evidence="2 3" key="1">
    <citation type="submission" date="2018-01" db="EMBL/GenBank/DDBJ databases">
        <title>Draft genome sequences of clinical isolates and type strains of oral Veillonella including Veillonella infantum sp., nov.</title>
        <authorList>
            <person name="Mashima I."/>
            <person name="Liao Y.-C."/>
            <person name="Sabharwal A."/>
            <person name="Haase E.M."/>
            <person name="Nakazawa F."/>
            <person name="Scannapieco F.A."/>
        </authorList>
    </citation>
    <scope>NUCLEOTIDE SEQUENCE [LARGE SCALE GENOMIC DNA]</scope>
    <source>
        <strain evidence="2 3">Y6</strain>
    </source>
</reference>
<evidence type="ECO:0000256" key="1">
    <source>
        <dbReference type="SAM" id="SignalP"/>
    </source>
</evidence>
<dbReference type="AlphaFoldDB" id="A0A2S7ZQ03"/>
<evidence type="ECO:0000313" key="2">
    <source>
        <dbReference type="EMBL" id="PQL25358.1"/>
    </source>
</evidence>
<dbReference type="Proteomes" id="UP000238877">
    <property type="component" value="Unassembled WGS sequence"/>
</dbReference>
<dbReference type="Gene3D" id="3.30.500.20">
    <property type="entry name" value="BH3703-like domains"/>
    <property type="match status" value="1"/>
</dbReference>
<dbReference type="EMBL" id="PPDF01000008">
    <property type="protein sequence ID" value="PQL25358.1"/>
    <property type="molecule type" value="Genomic_DNA"/>
</dbReference>
<dbReference type="Pfam" id="PF04634">
    <property type="entry name" value="YezG-like"/>
    <property type="match status" value="1"/>
</dbReference>
<protein>
    <submittedName>
        <fullName evidence="2">DUF600 domain-containing protein</fullName>
    </submittedName>
</protein>
<sequence length="190" mass="21251">MKKFALTTLAVIAVVGVLAVQPADAKKVQQDPSMALINMPMNDEIQQVNGVSKSANKETQRLSNKLADVTRVMVKKNWKTIYIKAVPTGDKSAVRFYYTDKNGQVYNGQVIRNTGLSKGKYMTGSLRQVEALQELVNHLQQNGQEVPSSIDLIITQGGYRTKTIFNYGEDTSNLPAYQQQYEQQNFPTMK</sequence>
<name>A0A2S7ZQ03_9FIRM</name>
<dbReference type="InterPro" id="IPR006728">
    <property type="entry name" value="YezG-like"/>
</dbReference>